<keyword evidence="2" id="KW-0862">Zinc</keyword>
<protein>
    <recommendedName>
        <fullName evidence="3">Phosphohexomutase</fullName>
    </recommendedName>
    <alternativeName>
        <fullName evidence="4">Phosphomannose isomerase</fullName>
    </alternativeName>
</protein>
<accession>A0ABX9KIH2</accession>
<dbReference type="SUPFAM" id="SSF51182">
    <property type="entry name" value="RmlC-like cupins"/>
    <property type="match status" value="1"/>
</dbReference>
<reference evidence="7 8" key="1">
    <citation type="submission" date="2018-08" db="EMBL/GenBank/DDBJ databases">
        <title>Draft genome sequence of Psychrilyobacter sp. strain SD5 isolated from Black Sea water.</title>
        <authorList>
            <person name="Yadav S."/>
            <person name="Villanueva L."/>
            <person name="Damste J.S.S."/>
        </authorList>
    </citation>
    <scope>NUCLEOTIDE SEQUENCE [LARGE SCALE GENOMIC DNA]</scope>
    <source>
        <strain evidence="7 8">SD5</strain>
    </source>
</reference>
<dbReference type="Gene3D" id="2.60.120.10">
    <property type="entry name" value="Jelly Rolls"/>
    <property type="match status" value="2"/>
</dbReference>
<gene>
    <name evidence="7" type="ORF">DYH56_04650</name>
</gene>
<evidence type="ECO:0000313" key="7">
    <source>
        <dbReference type="EMBL" id="REI42015.1"/>
    </source>
</evidence>
<feature type="domain" description="Phosphomannose isomerase type I catalytic" evidence="5">
    <location>
        <begin position="7"/>
        <end position="111"/>
    </location>
</feature>
<dbReference type="InterPro" id="IPR011051">
    <property type="entry name" value="RmlC_Cupin_sf"/>
</dbReference>
<dbReference type="InterPro" id="IPR046457">
    <property type="entry name" value="PMI_typeI_cat"/>
</dbReference>
<dbReference type="InterPro" id="IPR014710">
    <property type="entry name" value="RmlC-like_jellyroll"/>
</dbReference>
<dbReference type="InterPro" id="IPR014628">
    <property type="entry name" value="Man6P_isomerase_Firm_short"/>
</dbReference>
<dbReference type="CDD" id="cd07010">
    <property type="entry name" value="cupin_PMI_type_I_N_bac"/>
    <property type="match status" value="1"/>
</dbReference>
<sequence>MERLYPFKFKKVFKEKVWGGRGFEKSFEMTLPTEDSYGESWEVSSRKNEMSVIENGRLEGKTLEELFSDYKGNFVGEKVYHKYGGKFPLLIKYLDINDRLSVQVHPNDEYALRVEGEFGKSESWYIMEASSDAKLIMGFKEGMTKKLFMEKTKNKNFNDLFNIISIKKGDFINVTPGLVHASLEGSILICEVQQNSDITYRIYDFDRLIDGELRELHLDKAMEVIDYETIPQINTDQNRKNVEVNGGTKQEIIRGKYFNIDKFLLEKKFEDTNRDSFMIYSILEGEGNLNCDGVAYSIKKGETWYIPPKLNIEIEGELEILKTFM</sequence>
<keyword evidence="7" id="KW-0413">Isomerase</keyword>
<evidence type="ECO:0000313" key="8">
    <source>
        <dbReference type="Proteomes" id="UP000263486"/>
    </source>
</evidence>
<evidence type="ECO:0000256" key="1">
    <source>
        <dbReference type="ARBA" id="ARBA00022723"/>
    </source>
</evidence>
<dbReference type="InterPro" id="IPR049071">
    <property type="entry name" value="MPI_cupin_dom"/>
</dbReference>
<evidence type="ECO:0000256" key="3">
    <source>
        <dbReference type="ARBA" id="ARBA00029741"/>
    </source>
</evidence>
<dbReference type="Proteomes" id="UP000263486">
    <property type="component" value="Unassembled WGS sequence"/>
</dbReference>
<evidence type="ECO:0000256" key="2">
    <source>
        <dbReference type="ARBA" id="ARBA00022833"/>
    </source>
</evidence>
<dbReference type="RefSeq" id="WP_114641699.1">
    <property type="nucleotide sequence ID" value="NZ_JAACIO010000007.1"/>
</dbReference>
<evidence type="ECO:0000256" key="4">
    <source>
        <dbReference type="ARBA" id="ARBA00030762"/>
    </source>
</evidence>
<dbReference type="Pfam" id="PF21621">
    <property type="entry name" value="MPI_cupin_dom"/>
    <property type="match status" value="1"/>
</dbReference>
<dbReference type="EMBL" id="QUAJ01000006">
    <property type="protein sequence ID" value="REI42015.1"/>
    <property type="molecule type" value="Genomic_DNA"/>
</dbReference>
<dbReference type="PIRSF" id="PIRSF036894">
    <property type="entry name" value="PMI_Firm_short"/>
    <property type="match status" value="1"/>
</dbReference>
<dbReference type="Pfam" id="PF20511">
    <property type="entry name" value="PMI_typeI_cat"/>
    <property type="match status" value="1"/>
</dbReference>
<dbReference type="PANTHER" id="PTHR42742">
    <property type="entry name" value="TRANSCRIPTIONAL REPRESSOR MPRA"/>
    <property type="match status" value="1"/>
</dbReference>
<dbReference type="PANTHER" id="PTHR42742:SF3">
    <property type="entry name" value="FRUCTOKINASE"/>
    <property type="match status" value="1"/>
</dbReference>
<evidence type="ECO:0000259" key="5">
    <source>
        <dbReference type="Pfam" id="PF20511"/>
    </source>
</evidence>
<keyword evidence="8" id="KW-1185">Reference proteome</keyword>
<name>A0ABX9KIH2_9FUSO</name>
<proteinExistence type="predicted"/>
<dbReference type="InterPro" id="IPR051804">
    <property type="entry name" value="Carb_Metab_Reg_Kinase/Isom"/>
</dbReference>
<comment type="caution">
    <text evidence="7">The sequence shown here is derived from an EMBL/GenBank/DDBJ whole genome shotgun (WGS) entry which is preliminary data.</text>
</comment>
<organism evidence="7 8">
    <name type="scientific">Psychrilyobacter piezotolerans</name>
    <dbReference type="NCBI Taxonomy" id="2293438"/>
    <lineage>
        <taxon>Bacteria</taxon>
        <taxon>Fusobacteriati</taxon>
        <taxon>Fusobacteriota</taxon>
        <taxon>Fusobacteriia</taxon>
        <taxon>Fusobacteriales</taxon>
        <taxon>Fusobacteriaceae</taxon>
        <taxon>Psychrilyobacter</taxon>
    </lineage>
</organism>
<keyword evidence="1" id="KW-0479">Metal-binding</keyword>
<feature type="domain" description="Mannose-6-phosphate isomerase cupin" evidence="6">
    <location>
        <begin position="254"/>
        <end position="322"/>
    </location>
</feature>
<evidence type="ECO:0000259" key="6">
    <source>
        <dbReference type="Pfam" id="PF21621"/>
    </source>
</evidence>
<dbReference type="GO" id="GO:0016853">
    <property type="term" value="F:isomerase activity"/>
    <property type="evidence" value="ECO:0007669"/>
    <property type="project" value="UniProtKB-KW"/>
</dbReference>